<dbReference type="PANTHER" id="PTHR24201">
    <property type="entry name" value="ANK_REP_REGION DOMAIN-CONTAINING PROTEIN"/>
    <property type="match status" value="1"/>
</dbReference>
<dbReference type="Proteomes" id="UP000696280">
    <property type="component" value="Unassembled WGS sequence"/>
</dbReference>
<dbReference type="InterPro" id="IPR050776">
    <property type="entry name" value="Ank_Repeat/CDKN_Inhibitor"/>
</dbReference>
<dbReference type="AlphaFoldDB" id="A0A9N9L6R3"/>
<protein>
    <recommendedName>
        <fullName evidence="7">Ankyrin</fullName>
    </recommendedName>
</protein>
<organism evidence="5 6">
    <name type="scientific">Hymenoscyphus fraxineus</name>
    <dbReference type="NCBI Taxonomy" id="746836"/>
    <lineage>
        <taxon>Eukaryota</taxon>
        <taxon>Fungi</taxon>
        <taxon>Dikarya</taxon>
        <taxon>Ascomycota</taxon>
        <taxon>Pezizomycotina</taxon>
        <taxon>Leotiomycetes</taxon>
        <taxon>Helotiales</taxon>
        <taxon>Helotiaceae</taxon>
        <taxon>Hymenoscyphus</taxon>
    </lineage>
</organism>
<dbReference type="InterPro" id="IPR002110">
    <property type="entry name" value="Ankyrin_rpt"/>
</dbReference>
<gene>
    <name evidence="5" type="ORF">HYFRA_00001467</name>
</gene>
<evidence type="ECO:0000256" key="1">
    <source>
        <dbReference type="ARBA" id="ARBA00022737"/>
    </source>
</evidence>
<accession>A0A9N9L6R3</accession>
<keyword evidence="2 3" id="KW-0040">ANK repeat</keyword>
<dbReference type="EMBL" id="CAJVRL010000092">
    <property type="protein sequence ID" value="CAG8959566.1"/>
    <property type="molecule type" value="Genomic_DNA"/>
</dbReference>
<evidence type="ECO:0000256" key="2">
    <source>
        <dbReference type="ARBA" id="ARBA00023043"/>
    </source>
</evidence>
<reference evidence="5" key="1">
    <citation type="submission" date="2021-07" db="EMBL/GenBank/DDBJ databases">
        <authorList>
            <person name="Durling M."/>
        </authorList>
    </citation>
    <scope>NUCLEOTIDE SEQUENCE</scope>
</reference>
<dbReference type="OrthoDB" id="539213at2759"/>
<dbReference type="InterPro" id="IPR036770">
    <property type="entry name" value="Ankyrin_rpt-contain_sf"/>
</dbReference>
<proteinExistence type="predicted"/>
<feature type="repeat" description="ANK" evidence="3">
    <location>
        <begin position="71"/>
        <end position="103"/>
    </location>
</feature>
<evidence type="ECO:0000313" key="5">
    <source>
        <dbReference type="EMBL" id="CAG8959566.1"/>
    </source>
</evidence>
<evidence type="ECO:0000256" key="3">
    <source>
        <dbReference type="PROSITE-ProRule" id="PRU00023"/>
    </source>
</evidence>
<feature type="region of interest" description="Disordered" evidence="4">
    <location>
        <begin position="159"/>
        <end position="189"/>
    </location>
</feature>
<dbReference type="SUPFAM" id="SSF48403">
    <property type="entry name" value="Ankyrin repeat"/>
    <property type="match status" value="1"/>
</dbReference>
<dbReference type="Gene3D" id="1.25.40.20">
    <property type="entry name" value="Ankyrin repeat-containing domain"/>
    <property type="match status" value="1"/>
</dbReference>
<dbReference type="PROSITE" id="PS50297">
    <property type="entry name" value="ANK_REP_REGION"/>
    <property type="match status" value="2"/>
</dbReference>
<name>A0A9N9L6R3_9HELO</name>
<keyword evidence="1" id="KW-0677">Repeat</keyword>
<evidence type="ECO:0000313" key="6">
    <source>
        <dbReference type="Proteomes" id="UP000696280"/>
    </source>
</evidence>
<sequence length="189" mass="20303">MESLKYILQIGANVNDAPFSSLEYLNSFQYAATLDTEVFSLLLHYEPDINAPAPDYRERGADINAAPASSHGITALQGAAIMGYMKVALILLEKGADPNAAGAEEGGRTALEGAAEQGHLDMVQLLLNAGARPSESAAYLAEEEEHFAIADLIRDNLTSEEAEEVSQDLDESVYGEDSDGFESWESDQS</sequence>
<dbReference type="Pfam" id="PF12796">
    <property type="entry name" value="Ank_2"/>
    <property type="match status" value="1"/>
</dbReference>
<dbReference type="SMART" id="SM00248">
    <property type="entry name" value="ANK"/>
    <property type="match status" value="3"/>
</dbReference>
<dbReference type="PROSITE" id="PS50088">
    <property type="entry name" value="ANK_REPEAT"/>
    <property type="match status" value="2"/>
</dbReference>
<evidence type="ECO:0008006" key="7">
    <source>
        <dbReference type="Google" id="ProtNLM"/>
    </source>
</evidence>
<evidence type="ECO:0000256" key="4">
    <source>
        <dbReference type="SAM" id="MobiDB-lite"/>
    </source>
</evidence>
<dbReference type="PANTHER" id="PTHR24201:SF2">
    <property type="entry name" value="ANKYRIN REPEAT DOMAIN-CONTAINING PROTEIN 42"/>
    <property type="match status" value="1"/>
</dbReference>
<feature type="repeat" description="ANK" evidence="3">
    <location>
        <begin position="106"/>
        <end position="138"/>
    </location>
</feature>
<keyword evidence="6" id="KW-1185">Reference proteome</keyword>
<comment type="caution">
    <text evidence="5">The sequence shown here is derived from an EMBL/GenBank/DDBJ whole genome shotgun (WGS) entry which is preliminary data.</text>
</comment>